<dbReference type="InterPro" id="IPR006680">
    <property type="entry name" value="Amidohydro-rel"/>
</dbReference>
<comment type="caution">
    <text evidence="2">The sequence shown here is derived from an EMBL/GenBank/DDBJ whole genome shotgun (WGS) entry which is preliminary data.</text>
</comment>
<feature type="domain" description="Amidohydrolase-related" evidence="1">
    <location>
        <begin position="77"/>
        <end position="328"/>
    </location>
</feature>
<gene>
    <name evidence="2" type="ORF">ACFSYS_04080</name>
</gene>
<sequence>MIDNFIDAHVHLNTRSTAKIELAKEWNAGFLSINTNIPFFESLEKQEEVVHDLQKKYPDRIKFITSFDTQYWNTEKWLPHALEQIKKGIAHGATGVKIWKNIGMDKSVKDANGDFVMVDDSRFDTIYAYLAENDILLIGHQGEPRNCWLPLEEMTVNSDREYFSSHPEYHMYKNPEYPSYEKQMLARDNMLRKHPNLKYVGLHLFSMEYSLDEVAKRLDKFPNTKTDLAERICHVQLQAMKDREKVREFFIKYQDRIIYGTDVIDDGSMDEKDLTEKFKTLWQNHWSFFATSKELSAPEFKGVFHGLELPQDVLGKIFRENAKETYGFKSCK</sequence>
<evidence type="ECO:0000313" key="2">
    <source>
        <dbReference type="EMBL" id="MFD2832453.1"/>
    </source>
</evidence>
<reference evidence="3" key="1">
    <citation type="journal article" date="2019" name="Int. J. Syst. Evol. Microbiol.">
        <title>The Global Catalogue of Microorganisms (GCM) 10K type strain sequencing project: providing services to taxonomists for standard genome sequencing and annotation.</title>
        <authorList>
            <consortium name="The Broad Institute Genomics Platform"/>
            <consortium name="The Broad Institute Genome Sequencing Center for Infectious Disease"/>
            <person name="Wu L."/>
            <person name="Ma J."/>
        </authorList>
    </citation>
    <scope>NUCLEOTIDE SEQUENCE [LARGE SCALE GENOMIC DNA]</scope>
    <source>
        <strain evidence="3">KCTC 52925</strain>
    </source>
</reference>
<evidence type="ECO:0000259" key="1">
    <source>
        <dbReference type="Pfam" id="PF04909"/>
    </source>
</evidence>
<name>A0ABW5X511_9FLAO</name>
<accession>A0ABW5X511</accession>
<evidence type="ECO:0000313" key="3">
    <source>
        <dbReference type="Proteomes" id="UP001597438"/>
    </source>
</evidence>
<protein>
    <submittedName>
        <fullName evidence="2">Amidohydrolase family protein</fullName>
    </submittedName>
</protein>
<dbReference type="Pfam" id="PF04909">
    <property type="entry name" value="Amidohydro_2"/>
    <property type="match status" value="1"/>
</dbReference>
<dbReference type="Gene3D" id="3.20.20.140">
    <property type="entry name" value="Metal-dependent hydrolases"/>
    <property type="match status" value="1"/>
</dbReference>
<dbReference type="InterPro" id="IPR018228">
    <property type="entry name" value="DNase_TatD-rel_CS"/>
</dbReference>
<dbReference type="InterPro" id="IPR032466">
    <property type="entry name" value="Metal_Hydrolase"/>
</dbReference>
<organism evidence="2 3">
    <name type="scientific">Christiangramia antarctica</name>
    <dbReference type="NCBI Taxonomy" id="2058158"/>
    <lineage>
        <taxon>Bacteria</taxon>
        <taxon>Pseudomonadati</taxon>
        <taxon>Bacteroidota</taxon>
        <taxon>Flavobacteriia</taxon>
        <taxon>Flavobacteriales</taxon>
        <taxon>Flavobacteriaceae</taxon>
        <taxon>Christiangramia</taxon>
    </lineage>
</organism>
<dbReference type="PROSITE" id="PS01137">
    <property type="entry name" value="TATD_1"/>
    <property type="match status" value="1"/>
</dbReference>
<dbReference type="Proteomes" id="UP001597438">
    <property type="component" value="Unassembled WGS sequence"/>
</dbReference>
<dbReference type="RefSeq" id="WP_251741952.1">
    <property type="nucleotide sequence ID" value="NZ_JBHUOJ010000008.1"/>
</dbReference>
<dbReference type="EMBL" id="JBHUOJ010000008">
    <property type="protein sequence ID" value="MFD2832453.1"/>
    <property type="molecule type" value="Genomic_DNA"/>
</dbReference>
<proteinExistence type="predicted"/>
<dbReference type="SUPFAM" id="SSF51556">
    <property type="entry name" value="Metallo-dependent hydrolases"/>
    <property type="match status" value="1"/>
</dbReference>
<keyword evidence="3" id="KW-1185">Reference proteome</keyword>